<evidence type="ECO:0000313" key="2">
    <source>
        <dbReference type="EMBL" id="MDN4615301.1"/>
    </source>
</evidence>
<protein>
    <submittedName>
        <fullName evidence="2">VOC family protein</fullName>
    </submittedName>
</protein>
<dbReference type="EMBL" id="JAROCF010000001">
    <property type="protein sequence ID" value="MDN4615301.1"/>
    <property type="molecule type" value="Genomic_DNA"/>
</dbReference>
<dbReference type="InterPro" id="IPR028973">
    <property type="entry name" value="PhnB-like"/>
</dbReference>
<dbReference type="SUPFAM" id="SSF54593">
    <property type="entry name" value="Glyoxalase/Bleomycin resistance protein/Dihydroxybiphenyl dioxygenase"/>
    <property type="match status" value="1"/>
</dbReference>
<dbReference type="InterPro" id="IPR029068">
    <property type="entry name" value="Glyas_Bleomycin-R_OHBP_Dase"/>
</dbReference>
<dbReference type="PANTHER" id="PTHR33990">
    <property type="entry name" value="PROTEIN YJDN-RELATED"/>
    <property type="match status" value="1"/>
</dbReference>
<proteinExistence type="predicted"/>
<gene>
    <name evidence="2" type="ORF">P5G50_12675</name>
</gene>
<dbReference type="Pfam" id="PF06983">
    <property type="entry name" value="3-dmu-9_3-mt"/>
    <property type="match status" value="1"/>
</dbReference>
<name>A0ABT8KES1_9MICO</name>
<dbReference type="Gene3D" id="3.10.180.10">
    <property type="entry name" value="2,3-Dihydroxybiphenyl 1,2-Dioxygenase, domain 1"/>
    <property type="match status" value="1"/>
</dbReference>
<evidence type="ECO:0000259" key="1">
    <source>
        <dbReference type="Pfam" id="PF06983"/>
    </source>
</evidence>
<reference evidence="2" key="1">
    <citation type="submission" date="2023-06" db="EMBL/GenBank/DDBJ databases">
        <title>MT1 and MT2 Draft Genomes of Novel Species.</title>
        <authorList>
            <person name="Venkateswaran K."/>
        </authorList>
    </citation>
    <scope>NUCLEOTIDE SEQUENCE</scope>
    <source>
        <strain evidence="2">F6_8S_P_1B</strain>
    </source>
</reference>
<dbReference type="RefSeq" id="WP_301208508.1">
    <property type="nucleotide sequence ID" value="NZ_JAROCF010000001.1"/>
</dbReference>
<accession>A0ABT8KES1</accession>
<dbReference type="CDD" id="cd06588">
    <property type="entry name" value="PhnB_like"/>
    <property type="match status" value="1"/>
</dbReference>
<keyword evidence="3" id="KW-1185">Reference proteome</keyword>
<dbReference type="Proteomes" id="UP001174208">
    <property type="component" value="Unassembled WGS sequence"/>
</dbReference>
<dbReference type="PANTHER" id="PTHR33990:SF1">
    <property type="entry name" value="PROTEIN YJDN"/>
    <property type="match status" value="1"/>
</dbReference>
<feature type="domain" description="PhnB-like" evidence="1">
    <location>
        <begin position="6"/>
        <end position="131"/>
    </location>
</feature>
<organism evidence="2 3">
    <name type="scientific">Leifsonia williamsii</name>
    <dbReference type="NCBI Taxonomy" id="3035919"/>
    <lineage>
        <taxon>Bacteria</taxon>
        <taxon>Bacillati</taxon>
        <taxon>Actinomycetota</taxon>
        <taxon>Actinomycetes</taxon>
        <taxon>Micrococcales</taxon>
        <taxon>Microbacteriaceae</taxon>
        <taxon>Leifsonia</taxon>
    </lineage>
</organism>
<evidence type="ECO:0000313" key="3">
    <source>
        <dbReference type="Proteomes" id="UP001174208"/>
    </source>
</evidence>
<sequence length="141" mass="15320">MPTILNPYLNFRGQAREAMDFYQSVFGGTVQRSTFADFQMSEDPSEADQIMHSQLTTDTGFTLMAADVPARMDLNEGSSISISLSGDDEAQLTGFYDRLVDGGTVIEPLAKAPWGDSFGMLVDRFGVQWLVNIAGSPAQPA</sequence>
<comment type="caution">
    <text evidence="2">The sequence shown here is derived from an EMBL/GenBank/DDBJ whole genome shotgun (WGS) entry which is preliminary data.</text>
</comment>